<dbReference type="PANTHER" id="PTHR43252">
    <property type="entry name" value="TRANSCRIPTIONAL REGULATOR YQJI"/>
    <property type="match status" value="1"/>
</dbReference>
<dbReference type="Gene3D" id="1.10.10.10">
    <property type="entry name" value="Winged helix-like DNA-binding domain superfamily/Winged helix DNA-binding domain"/>
    <property type="match status" value="1"/>
</dbReference>
<dbReference type="Pfam" id="PF03551">
    <property type="entry name" value="PadR"/>
    <property type="match status" value="1"/>
</dbReference>
<dbReference type="GeneID" id="33317047"/>
<dbReference type="Proteomes" id="UP000250125">
    <property type="component" value="Chromosome"/>
</dbReference>
<evidence type="ECO:0000313" key="2">
    <source>
        <dbReference type="EMBL" id="ASJ08133.1"/>
    </source>
</evidence>
<evidence type="ECO:0000313" key="3">
    <source>
        <dbReference type="Proteomes" id="UP000250125"/>
    </source>
</evidence>
<evidence type="ECO:0000259" key="1">
    <source>
        <dbReference type="Pfam" id="PF03551"/>
    </source>
</evidence>
<sequence length="161" mass="18785">MGEDVSFVRSLFTVPVKNLILIIVGLNGEIHGYGILKEIERVSHGFWKPSPGNLYTMLNKMVEEGLLEPHEEYRGKRRLVKYSLTERGWDYIRESNELALQSLYRAIEYHELMREKLRERGYGGELAREAIVEYLSVLDGVIELLERKREQLRAMLEEGSE</sequence>
<protein>
    <submittedName>
        <fullName evidence="2">PadR family transcriptional regulator</fullName>
    </submittedName>
</protein>
<dbReference type="InterPro" id="IPR036390">
    <property type="entry name" value="WH_DNA-bd_sf"/>
</dbReference>
<dbReference type="OrthoDB" id="56053at2157"/>
<dbReference type="EMBL" id="CP015103">
    <property type="protein sequence ID" value="ASJ08133.1"/>
    <property type="molecule type" value="Genomic_DNA"/>
</dbReference>
<dbReference type="PANTHER" id="PTHR43252:SF2">
    <property type="entry name" value="TRANSCRIPTION REGULATOR, PADR-LIKE FAMILY"/>
    <property type="match status" value="1"/>
</dbReference>
<dbReference type="RefSeq" id="WP_088855371.1">
    <property type="nucleotide sequence ID" value="NZ_CP015103.1"/>
</dbReference>
<keyword evidence="3" id="KW-1185">Reference proteome</keyword>
<proteinExistence type="predicted"/>
<dbReference type="KEGG" id="tsl:A3L11_02375"/>
<organism evidence="2 3">
    <name type="scientific">Thermococcus siculi</name>
    <dbReference type="NCBI Taxonomy" id="72803"/>
    <lineage>
        <taxon>Archaea</taxon>
        <taxon>Methanobacteriati</taxon>
        <taxon>Methanobacteriota</taxon>
        <taxon>Thermococci</taxon>
        <taxon>Thermococcales</taxon>
        <taxon>Thermococcaceae</taxon>
        <taxon>Thermococcus</taxon>
    </lineage>
</organism>
<feature type="domain" description="Transcription regulator PadR N-terminal" evidence="1">
    <location>
        <begin position="21"/>
        <end position="93"/>
    </location>
</feature>
<name>A0A2Z2MVC5_9EURY</name>
<dbReference type="SUPFAM" id="SSF46785">
    <property type="entry name" value="Winged helix' DNA-binding domain"/>
    <property type="match status" value="1"/>
</dbReference>
<gene>
    <name evidence="2" type="ORF">A3L11_02375</name>
</gene>
<reference evidence="2 3" key="1">
    <citation type="submission" date="2016-04" db="EMBL/GenBank/DDBJ databases">
        <title>Complete genome sequence of Thermococcus siculi type strain RG-20.</title>
        <authorList>
            <person name="Oger P.M."/>
        </authorList>
    </citation>
    <scope>NUCLEOTIDE SEQUENCE [LARGE SCALE GENOMIC DNA]</scope>
    <source>
        <strain evidence="2 3">RG-20</strain>
    </source>
</reference>
<dbReference type="InterPro" id="IPR036388">
    <property type="entry name" value="WH-like_DNA-bd_sf"/>
</dbReference>
<dbReference type="InterPro" id="IPR005149">
    <property type="entry name" value="Tscrpt_reg_PadR_N"/>
</dbReference>
<accession>A0A2Z2MVC5</accession>
<dbReference type="AlphaFoldDB" id="A0A2Z2MVC5"/>